<keyword evidence="2" id="KW-0732">Signal</keyword>
<feature type="non-terminal residue" evidence="3">
    <location>
        <position position="1"/>
    </location>
</feature>
<proteinExistence type="predicted"/>
<comment type="caution">
    <text evidence="3">The sequence shown here is derived from an EMBL/GenBank/DDBJ whole genome shotgun (WGS) entry which is preliminary data.</text>
</comment>
<gene>
    <name evidence="3" type="ORF">Taro_007686</name>
</gene>
<evidence type="ECO:0000256" key="1">
    <source>
        <dbReference type="SAM" id="MobiDB-lite"/>
    </source>
</evidence>
<name>A0A843U0B6_COLES</name>
<dbReference type="EMBL" id="NMUH01000245">
    <property type="protein sequence ID" value="MQL75310.1"/>
    <property type="molecule type" value="Genomic_DNA"/>
</dbReference>
<evidence type="ECO:0000313" key="4">
    <source>
        <dbReference type="Proteomes" id="UP000652761"/>
    </source>
</evidence>
<accession>A0A843U0B6</accession>
<evidence type="ECO:0008006" key="5">
    <source>
        <dbReference type="Google" id="ProtNLM"/>
    </source>
</evidence>
<feature type="non-terminal residue" evidence="3">
    <location>
        <position position="120"/>
    </location>
</feature>
<keyword evidence="4" id="KW-1185">Reference proteome</keyword>
<evidence type="ECO:0000256" key="2">
    <source>
        <dbReference type="SAM" id="SignalP"/>
    </source>
</evidence>
<protein>
    <recommendedName>
        <fullName evidence="5">Secreted protein</fullName>
    </recommendedName>
</protein>
<feature type="chain" id="PRO_5032435307" description="Secreted protein" evidence="2">
    <location>
        <begin position="28"/>
        <end position="120"/>
    </location>
</feature>
<sequence length="120" mass="13263">SPQRSHPRHSRGSSPFFLFSFPSLSLSLACCTHIHTHSRNVVHLPTHLKGVLQTKNGGKKGGHNIWPPLFSSPQPVRGSPFGFLLYEHSSKTVELPFFGRPKRGKSESCHPLLREATSSA</sequence>
<dbReference type="Proteomes" id="UP000652761">
    <property type="component" value="Unassembled WGS sequence"/>
</dbReference>
<feature type="signal peptide" evidence="2">
    <location>
        <begin position="1"/>
        <end position="27"/>
    </location>
</feature>
<evidence type="ECO:0000313" key="3">
    <source>
        <dbReference type="EMBL" id="MQL75310.1"/>
    </source>
</evidence>
<organism evidence="3 4">
    <name type="scientific">Colocasia esculenta</name>
    <name type="common">Wild taro</name>
    <name type="synonym">Arum esculentum</name>
    <dbReference type="NCBI Taxonomy" id="4460"/>
    <lineage>
        <taxon>Eukaryota</taxon>
        <taxon>Viridiplantae</taxon>
        <taxon>Streptophyta</taxon>
        <taxon>Embryophyta</taxon>
        <taxon>Tracheophyta</taxon>
        <taxon>Spermatophyta</taxon>
        <taxon>Magnoliopsida</taxon>
        <taxon>Liliopsida</taxon>
        <taxon>Araceae</taxon>
        <taxon>Aroideae</taxon>
        <taxon>Colocasieae</taxon>
        <taxon>Colocasia</taxon>
    </lineage>
</organism>
<reference evidence="3" key="1">
    <citation type="submission" date="2017-07" db="EMBL/GenBank/DDBJ databases">
        <title>Taro Niue Genome Assembly and Annotation.</title>
        <authorList>
            <person name="Atibalentja N."/>
            <person name="Keating K."/>
            <person name="Fields C.J."/>
        </authorList>
    </citation>
    <scope>NUCLEOTIDE SEQUENCE</scope>
    <source>
        <strain evidence="3">Niue_2</strain>
        <tissue evidence="3">Leaf</tissue>
    </source>
</reference>
<feature type="region of interest" description="Disordered" evidence="1">
    <location>
        <begin position="101"/>
        <end position="120"/>
    </location>
</feature>
<dbReference type="AlphaFoldDB" id="A0A843U0B6"/>